<dbReference type="InterPro" id="IPR032783">
    <property type="entry name" value="AraC_lig"/>
</dbReference>
<dbReference type="InterPro" id="IPR050204">
    <property type="entry name" value="AraC_XylS_family_regulators"/>
</dbReference>
<dbReference type="EMBL" id="VFML01000001">
    <property type="protein sequence ID" value="TQJ05342.1"/>
    <property type="molecule type" value="Genomic_DNA"/>
</dbReference>
<dbReference type="GO" id="GO:0003700">
    <property type="term" value="F:DNA-binding transcription factor activity"/>
    <property type="evidence" value="ECO:0007669"/>
    <property type="project" value="InterPro"/>
</dbReference>
<evidence type="ECO:0000313" key="7">
    <source>
        <dbReference type="Proteomes" id="UP000320876"/>
    </source>
</evidence>
<dbReference type="Pfam" id="PF12852">
    <property type="entry name" value="Cupin_6"/>
    <property type="match status" value="1"/>
</dbReference>
<organism evidence="6 7">
    <name type="scientific">Amycolatopsis cihanbeyliensis</name>
    <dbReference type="NCBI Taxonomy" id="1128664"/>
    <lineage>
        <taxon>Bacteria</taxon>
        <taxon>Bacillati</taxon>
        <taxon>Actinomycetota</taxon>
        <taxon>Actinomycetes</taxon>
        <taxon>Pseudonocardiales</taxon>
        <taxon>Pseudonocardiaceae</taxon>
        <taxon>Amycolatopsis</taxon>
    </lineage>
</organism>
<feature type="compositionally biased region" description="Basic residues" evidence="4">
    <location>
        <begin position="306"/>
        <end position="316"/>
    </location>
</feature>
<dbReference type="Pfam" id="PF12833">
    <property type="entry name" value="HTH_18"/>
    <property type="match status" value="1"/>
</dbReference>
<dbReference type="InterPro" id="IPR009057">
    <property type="entry name" value="Homeodomain-like_sf"/>
</dbReference>
<name>A0A542DQG2_AMYCI</name>
<gene>
    <name evidence="6" type="ORF">FB471_5170</name>
</gene>
<feature type="region of interest" description="Disordered" evidence="4">
    <location>
        <begin position="292"/>
        <end position="316"/>
    </location>
</feature>
<evidence type="ECO:0000256" key="2">
    <source>
        <dbReference type="ARBA" id="ARBA00023125"/>
    </source>
</evidence>
<dbReference type="Proteomes" id="UP000320876">
    <property type="component" value="Unassembled WGS sequence"/>
</dbReference>
<dbReference type="SUPFAM" id="SSF46689">
    <property type="entry name" value="Homeodomain-like"/>
    <property type="match status" value="2"/>
</dbReference>
<dbReference type="SMART" id="SM00342">
    <property type="entry name" value="HTH_ARAC"/>
    <property type="match status" value="1"/>
</dbReference>
<dbReference type="InterPro" id="IPR018060">
    <property type="entry name" value="HTH_AraC"/>
</dbReference>
<keyword evidence="7" id="KW-1185">Reference proteome</keyword>
<feature type="domain" description="HTH araC/xylS-type" evidence="5">
    <location>
        <begin position="202"/>
        <end position="300"/>
    </location>
</feature>
<dbReference type="PANTHER" id="PTHR46796:SF7">
    <property type="entry name" value="ARAC FAMILY TRANSCRIPTIONAL REGULATOR"/>
    <property type="match status" value="1"/>
</dbReference>
<evidence type="ECO:0000256" key="3">
    <source>
        <dbReference type="ARBA" id="ARBA00023163"/>
    </source>
</evidence>
<reference evidence="6 7" key="1">
    <citation type="submission" date="2019-06" db="EMBL/GenBank/DDBJ databases">
        <title>Sequencing the genomes of 1000 actinobacteria strains.</title>
        <authorList>
            <person name="Klenk H.-P."/>
        </authorList>
    </citation>
    <scope>NUCLEOTIDE SEQUENCE [LARGE SCALE GENOMIC DNA]</scope>
    <source>
        <strain evidence="6 7">DSM 45679</strain>
    </source>
</reference>
<dbReference type="InterPro" id="IPR018062">
    <property type="entry name" value="HTH_AraC-typ_CS"/>
</dbReference>
<dbReference type="PANTHER" id="PTHR46796">
    <property type="entry name" value="HTH-TYPE TRANSCRIPTIONAL ACTIVATOR RHAS-RELATED"/>
    <property type="match status" value="1"/>
</dbReference>
<proteinExistence type="predicted"/>
<dbReference type="GO" id="GO:0043565">
    <property type="term" value="F:sequence-specific DNA binding"/>
    <property type="evidence" value="ECO:0007669"/>
    <property type="project" value="InterPro"/>
</dbReference>
<comment type="caution">
    <text evidence="6">The sequence shown here is derived from an EMBL/GenBank/DDBJ whole genome shotgun (WGS) entry which is preliminary data.</text>
</comment>
<sequence>MEPIDDLLGTMTIEDSHYVRIAARAPWGIAFPSRHLARLILVSQGSCWLTGAGLNEPRRLTDQDCFLVRAGATFELQDTLGRELVDCEDISGDPEVPAIAGGNGELTEIVSSRFTVDAVAADALFALLPPLTRISLDVATGRLLQTTFNLIAQETMAGEPAAGFVTSRLSEVLFVQALRACFAEVGSGSIGWLAALREPRLATAMRALHADLAHPWTLGELAHIADMSRSSFAATFRATAGDTPLGYLATWRMYRAKRLLRETTMSVHEVALEVGYQTGQALSRAFQHREGVPPGAWRRTSTPRARVSRAARRVRR</sequence>
<dbReference type="Gene3D" id="1.10.10.60">
    <property type="entry name" value="Homeodomain-like"/>
    <property type="match status" value="2"/>
</dbReference>
<dbReference type="PROSITE" id="PS00041">
    <property type="entry name" value="HTH_ARAC_FAMILY_1"/>
    <property type="match status" value="1"/>
</dbReference>
<protein>
    <submittedName>
        <fullName evidence="6">AraC-like DNA-binding protein</fullName>
    </submittedName>
</protein>
<evidence type="ECO:0000256" key="1">
    <source>
        <dbReference type="ARBA" id="ARBA00023015"/>
    </source>
</evidence>
<dbReference type="AlphaFoldDB" id="A0A542DQG2"/>
<keyword evidence="1" id="KW-0805">Transcription regulation</keyword>
<dbReference type="OrthoDB" id="241790at2"/>
<keyword evidence="3" id="KW-0804">Transcription</keyword>
<evidence type="ECO:0000256" key="4">
    <source>
        <dbReference type="SAM" id="MobiDB-lite"/>
    </source>
</evidence>
<evidence type="ECO:0000259" key="5">
    <source>
        <dbReference type="PROSITE" id="PS01124"/>
    </source>
</evidence>
<evidence type="ECO:0000313" key="6">
    <source>
        <dbReference type="EMBL" id="TQJ05342.1"/>
    </source>
</evidence>
<dbReference type="PROSITE" id="PS01124">
    <property type="entry name" value="HTH_ARAC_FAMILY_2"/>
    <property type="match status" value="1"/>
</dbReference>
<keyword evidence="2 6" id="KW-0238">DNA-binding</keyword>
<accession>A0A542DQG2</accession>